<reference evidence="2 3" key="1">
    <citation type="submission" date="2018-02" db="EMBL/GenBank/DDBJ databases">
        <title>novel marine gammaproteobacteria from coastal saline agro ecosystem.</title>
        <authorList>
            <person name="Krishnan R."/>
            <person name="Ramesh Kumar N."/>
        </authorList>
    </citation>
    <scope>NUCLEOTIDE SEQUENCE [LARGE SCALE GENOMIC DNA]</scope>
    <source>
        <strain evidence="2 3">228</strain>
    </source>
</reference>
<gene>
    <name evidence="2" type="ORF">C4K68_18755</name>
</gene>
<name>A0A2S5KM41_9PROT</name>
<evidence type="ECO:0000313" key="2">
    <source>
        <dbReference type="EMBL" id="PPC75810.1"/>
    </source>
</evidence>
<sequence length="224" mass="24804">MQYHQPIPGLLSHGMDSIHSSSAHRTSSLLMLLASTHQGERLSLAELCSGLGNRSFGILLLLFALPNCIPLGIPGLSTLTGIPLALITVQLLLAYPVPVLPGWLSRRSLSSRDFQRLCRTTCPWLARIERLTRPRWLPLTSRQAERWLGLLSLILAVVLILPIPFGNVPPAWALVLLALAMIERDGLLLLLGIALSAASLFWVYGLLWAMVESALYMFSHWWQS</sequence>
<dbReference type="Pfam" id="PF06055">
    <property type="entry name" value="ExoD"/>
    <property type="match status" value="1"/>
</dbReference>
<comment type="caution">
    <text evidence="2">The sequence shown here is derived from an EMBL/GenBank/DDBJ whole genome shotgun (WGS) entry which is preliminary data.</text>
</comment>
<dbReference type="PANTHER" id="PTHR41795">
    <property type="entry name" value="EXOPOLYSACCHARIDE SYNTHESIS PROTEIN"/>
    <property type="match status" value="1"/>
</dbReference>
<dbReference type="AlphaFoldDB" id="A0A2S5KM41"/>
<proteinExistence type="predicted"/>
<keyword evidence="1" id="KW-0472">Membrane</keyword>
<dbReference type="PIRSF" id="PIRSF033239">
    <property type="entry name" value="ExoD"/>
    <property type="match status" value="1"/>
</dbReference>
<protein>
    <submittedName>
        <fullName evidence="2">Polysaccharide synthesis protein exod</fullName>
    </submittedName>
</protein>
<dbReference type="OrthoDB" id="8635607at2"/>
<evidence type="ECO:0000256" key="1">
    <source>
        <dbReference type="SAM" id="Phobius"/>
    </source>
</evidence>
<dbReference type="PANTHER" id="PTHR41795:SF1">
    <property type="entry name" value="EXOPOLYSACCHARIDE SYNTHESIS PROTEIN"/>
    <property type="match status" value="1"/>
</dbReference>
<organism evidence="2 3">
    <name type="scientific">Proteobacteria bacterium 228</name>
    <dbReference type="NCBI Taxonomy" id="2083153"/>
    <lineage>
        <taxon>Bacteria</taxon>
        <taxon>Pseudomonadati</taxon>
        <taxon>Pseudomonadota</taxon>
    </lineage>
</organism>
<feature type="transmembrane region" description="Helical" evidence="1">
    <location>
        <begin position="186"/>
        <end position="211"/>
    </location>
</feature>
<dbReference type="Proteomes" id="UP000238196">
    <property type="component" value="Unassembled WGS sequence"/>
</dbReference>
<feature type="transmembrane region" description="Helical" evidence="1">
    <location>
        <begin position="147"/>
        <end position="166"/>
    </location>
</feature>
<evidence type="ECO:0000313" key="3">
    <source>
        <dbReference type="Proteomes" id="UP000238196"/>
    </source>
</evidence>
<feature type="transmembrane region" description="Helical" evidence="1">
    <location>
        <begin position="56"/>
        <end position="76"/>
    </location>
</feature>
<dbReference type="InterPro" id="IPR010331">
    <property type="entry name" value="ExoD"/>
</dbReference>
<accession>A0A2S5KM41</accession>
<keyword evidence="1" id="KW-0812">Transmembrane</keyword>
<feature type="transmembrane region" description="Helical" evidence="1">
    <location>
        <begin position="82"/>
        <end position="104"/>
    </location>
</feature>
<dbReference type="EMBL" id="PRLP01000068">
    <property type="protein sequence ID" value="PPC75810.1"/>
    <property type="molecule type" value="Genomic_DNA"/>
</dbReference>
<keyword evidence="1" id="KW-1133">Transmembrane helix</keyword>